<evidence type="ECO:0000313" key="2">
    <source>
        <dbReference type="Proteomes" id="UP000275749"/>
    </source>
</evidence>
<organism evidence="1 2">
    <name type="scientific">Luteococcus japonicus</name>
    <dbReference type="NCBI Taxonomy" id="33984"/>
    <lineage>
        <taxon>Bacteria</taxon>
        <taxon>Bacillati</taxon>
        <taxon>Actinomycetota</taxon>
        <taxon>Actinomycetes</taxon>
        <taxon>Propionibacteriales</taxon>
        <taxon>Propionibacteriaceae</taxon>
        <taxon>Luteococcus</taxon>
    </lineage>
</organism>
<dbReference type="AlphaFoldDB" id="A0A3N1ZRW4"/>
<gene>
    <name evidence="1" type="ORF">EDD41_0798</name>
</gene>
<dbReference type="Proteomes" id="UP000275749">
    <property type="component" value="Unassembled WGS sequence"/>
</dbReference>
<evidence type="ECO:0000313" key="1">
    <source>
        <dbReference type="EMBL" id="ROR53634.1"/>
    </source>
</evidence>
<accession>A0A3N1ZRW4</accession>
<sequence>MSRPRVQALKGTITTDGKIKGTVEAEGACIMPDGKIYQGTDTLNDNPVTGNSVDYEIPMYDADGVDLSKVKCYTSA</sequence>
<proteinExistence type="predicted"/>
<name>A0A3N1ZRW4_9ACTN</name>
<reference evidence="1 2" key="1">
    <citation type="submission" date="2018-11" db="EMBL/GenBank/DDBJ databases">
        <title>Sequencing the genomes of 1000 actinobacteria strains.</title>
        <authorList>
            <person name="Klenk H.-P."/>
        </authorList>
    </citation>
    <scope>NUCLEOTIDE SEQUENCE [LARGE SCALE GENOMIC DNA]</scope>
    <source>
        <strain evidence="1 2">DSM 10546</strain>
    </source>
</reference>
<protein>
    <submittedName>
        <fullName evidence="1">Uncharacterized protein</fullName>
    </submittedName>
</protein>
<dbReference type="RefSeq" id="WP_123575027.1">
    <property type="nucleotide sequence ID" value="NZ_RKHG01000001.1"/>
</dbReference>
<dbReference type="EMBL" id="RKHG01000001">
    <property type="protein sequence ID" value="ROR53634.1"/>
    <property type="molecule type" value="Genomic_DNA"/>
</dbReference>
<comment type="caution">
    <text evidence="1">The sequence shown here is derived from an EMBL/GenBank/DDBJ whole genome shotgun (WGS) entry which is preliminary data.</text>
</comment>